<comment type="caution">
    <text evidence="2">The sequence shown here is derived from an EMBL/GenBank/DDBJ whole genome shotgun (WGS) entry which is preliminary data.</text>
</comment>
<feature type="transmembrane region" description="Helical" evidence="1">
    <location>
        <begin position="97"/>
        <end position="117"/>
    </location>
</feature>
<dbReference type="RefSeq" id="WP_256420666.1">
    <property type="nucleotide sequence ID" value="NZ_JANHDI010000004.1"/>
</dbReference>
<sequence length="171" mass="17241">MYRKGHFGVSLIVFAPIAFALLAFDRADLALVTGGTMLWLAMLPDVDHRIPGVPHRGPTHSLAFAALVGAAFGAAGVAVQTIAGGEIAVDVATITQGVSLGVAGFALGALTVVAHLLGDALTPAGVNFLWPLSGRTYTLGLWTADNAVANYGLLATGVFATGAAAYLGVAV</sequence>
<evidence type="ECO:0000256" key="1">
    <source>
        <dbReference type="SAM" id="Phobius"/>
    </source>
</evidence>
<gene>
    <name evidence="2" type="ORF">ACFSBX_12150</name>
</gene>
<keyword evidence="2" id="KW-0378">Hydrolase</keyword>
<dbReference type="InterPro" id="IPR007404">
    <property type="entry name" value="YdjM-like"/>
</dbReference>
<keyword evidence="1" id="KW-0812">Transmembrane</keyword>
<dbReference type="Proteomes" id="UP001597085">
    <property type="component" value="Unassembled WGS sequence"/>
</dbReference>
<dbReference type="EMBL" id="JBHUDK010000010">
    <property type="protein sequence ID" value="MFD1599706.1"/>
    <property type="molecule type" value="Genomic_DNA"/>
</dbReference>
<dbReference type="GO" id="GO:0016787">
    <property type="term" value="F:hydrolase activity"/>
    <property type="evidence" value="ECO:0007669"/>
    <property type="project" value="UniProtKB-KW"/>
</dbReference>
<feature type="transmembrane region" description="Helical" evidence="1">
    <location>
        <begin position="7"/>
        <end position="24"/>
    </location>
</feature>
<evidence type="ECO:0000313" key="3">
    <source>
        <dbReference type="Proteomes" id="UP001597085"/>
    </source>
</evidence>
<protein>
    <submittedName>
        <fullName evidence="2">Metal-dependent hydrolase</fullName>
    </submittedName>
</protein>
<feature type="transmembrane region" description="Helical" evidence="1">
    <location>
        <begin position="62"/>
        <end position="85"/>
    </location>
</feature>
<organism evidence="2 3">
    <name type="scientific">Halobellus rarus</name>
    <dbReference type="NCBI Taxonomy" id="1126237"/>
    <lineage>
        <taxon>Archaea</taxon>
        <taxon>Methanobacteriati</taxon>
        <taxon>Methanobacteriota</taxon>
        <taxon>Stenosarchaea group</taxon>
        <taxon>Halobacteria</taxon>
        <taxon>Halobacteriales</taxon>
        <taxon>Haloferacaceae</taxon>
        <taxon>Halobellus</taxon>
    </lineage>
</organism>
<dbReference type="Pfam" id="PF04307">
    <property type="entry name" value="YdjM"/>
    <property type="match status" value="1"/>
</dbReference>
<feature type="transmembrane region" description="Helical" evidence="1">
    <location>
        <begin position="148"/>
        <end position="169"/>
    </location>
</feature>
<keyword evidence="3" id="KW-1185">Reference proteome</keyword>
<proteinExistence type="predicted"/>
<keyword evidence="1" id="KW-0472">Membrane</keyword>
<evidence type="ECO:0000313" key="2">
    <source>
        <dbReference type="EMBL" id="MFD1599706.1"/>
    </source>
</evidence>
<accession>A0ABD6CPS3</accession>
<reference evidence="2 3" key="1">
    <citation type="journal article" date="2019" name="Int. J. Syst. Evol. Microbiol.">
        <title>The Global Catalogue of Microorganisms (GCM) 10K type strain sequencing project: providing services to taxonomists for standard genome sequencing and annotation.</title>
        <authorList>
            <consortium name="The Broad Institute Genomics Platform"/>
            <consortium name="The Broad Institute Genome Sequencing Center for Infectious Disease"/>
            <person name="Wu L."/>
            <person name="Ma J."/>
        </authorList>
    </citation>
    <scope>NUCLEOTIDE SEQUENCE [LARGE SCALE GENOMIC DNA]</scope>
    <source>
        <strain evidence="2 3">CGMCC 1.12121</strain>
    </source>
</reference>
<dbReference type="AlphaFoldDB" id="A0ABD6CPS3"/>
<name>A0ABD6CPS3_9EURY</name>
<keyword evidence="1" id="KW-1133">Transmembrane helix</keyword>